<dbReference type="InterPro" id="IPR016024">
    <property type="entry name" value="ARM-type_fold"/>
</dbReference>
<keyword evidence="5" id="KW-0808">Transferase</keyword>
<feature type="domain" description="FAT" evidence="15">
    <location>
        <begin position="1315"/>
        <end position="1851"/>
    </location>
</feature>
<comment type="catalytic activity">
    <reaction evidence="12">
        <text>L-threonyl-[protein] + ATP = O-phospho-L-threonyl-[protein] + ADP + H(+)</text>
        <dbReference type="Rhea" id="RHEA:46608"/>
        <dbReference type="Rhea" id="RHEA-COMP:11060"/>
        <dbReference type="Rhea" id="RHEA-COMP:11605"/>
        <dbReference type="ChEBI" id="CHEBI:15378"/>
        <dbReference type="ChEBI" id="CHEBI:30013"/>
        <dbReference type="ChEBI" id="CHEBI:30616"/>
        <dbReference type="ChEBI" id="CHEBI:61977"/>
        <dbReference type="ChEBI" id="CHEBI:456216"/>
        <dbReference type="EC" id="2.7.11.1"/>
    </reaction>
</comment>
<gene>
    <name evidence="17" type="ORF">M231_01518</name>
</gene>
<dbReference type="PROSITE" id="PS00916">
    <property type="entry name" value="PI3_4_KINASE_2"/>
    <property type="match status" value="1"/>
</dbReference>
<evidence type="ECO:0000256" key="1">
    <source>
        <dbReference type="ARBA" id="ARBA00004123"/>
    </source>
</evidence>
<dbReference type="Gene3D" id="1.25.10.10">
    <property type="entry name" value="Leucine-rich Repeat Variant"/>
    <property type="match status" value="1"/>
</dbReference>
<evidence type="ECO:0000256" key="13">
    <source>
        <dbReference type="ARBA" id="ARBA00048679"/>
    </source>
</evidence>
<dbReference type="Proteomes" id="UP000289152">
    <property type="component" value="Unassembled WGS sequence"/>
</dbReference>
<dbReference type="InParanoid" id="A0A4Q1BST8"/>
<dbReference type="InterPro" id="IPR057564">
    <property type="entry name" value="HEAT_ATR"/>
</dbReference>
<evidence type="ECO:0000256" key="12">
    <source>
        <dbReference type="ARBA" id="ARBA00047899"/>
    </source>
</evidence>
<dbReference type="InterPro" id="IPR011990">
    <property type="entry name" value="TPR-like_helical_dom_sf"/>
</dbReference>
<dbReference type="PROSITE" id="PS51190">
    <property type="entry name" value="FATC"/>
    <property type="match status" value="1"/>
</dbReference>
<evidence type="ECO:0000256" key="6">
    <source>
        <dbReference type="ARBA" id="ARBA00022741"/>
    </source>
</evidence>
<dbReference type="InterPro" id="IPR014009">
    <property type="entry name" value="PIK_FAT"/>
</dbReference>
<keyword evidence="10" id="KW-0234">DNA repair</keyword>
<dbReference type="SUPFAM" id="SSF56112">
    <property type="entry name" value="Protein kinase-like (PK-like)"/>
    <property type="match status" value="1"/>
</dbReference>
<evidence type="ECO:0000256" key="2">
    <source>
        <dbReference type="ARBA" id="ARBA00010769"/>
    </source>
</evidence>
<evidence type="ECO:0000259" key="15">
    <source>
        <dbReference type="PROSITE" id="PS51189"/>
    </source>
</evidence>
<evidence type="ECO:0000313" key="17">
    <source>
        <dbReference type="EMBL" id="RXK41115.1"/>
    </source>
</evidence>
<accession>A0A4Q1BST8</accession>
<evidence type="ECO:0000256" key="8">
    <source>
        <dbReference type="ARBA" id="ARBA00022777"/>
    </source>
</evidence>
<dbReference type="GO" id="GO:0005634">
    <property type="term" value="C:nucleus"/>
    <property type="evidence" value="ECO:0007669"/>
    <property type="project" value="UniProtKB-SubCell"/>
</dbReference>
<dbReference type="Pfam" id="PF02259">
    <property type="entry name" value="FAT"/>
    <property type="match status" value="1"/>
</dbReference>
<name>A0A4Q1BST8_TREME</name>
<dbReference type="InterPro" id="IPR003152">
    <property type="entry name" value="FATC_dom"/>
</dbReference>
<comment type="similarity">
    <text evidence="2">Belongs to the PI3/PI4-kinase family. ATM subfamily.</text>
</comment>
<keyword evidence="4" id="KW-0723">Serine/threonine-protein kinase</keyword>
<feature type="domain" description="PI3K/PI4K catalytic" evidence="14">
    <location>
        <begin position="1955"/>
        <end position="2268"/>
    </location>
</feature>
<evidence type="ECO:0000259" key="14">
    <source>
        <dbReference type="PROSITE" id="PS50290"/>
    </source>
</evidence>
<dbReference type="SUPFAM" id="SSF48371">
    <property type="entry name" value="ARM repeat"/>
    <property type="match status" value="1"/>
</dbReference>
<dbReference type="OrthoDB" id="381190at2759"/>
<dbReference type="SMART" id="SM00146">
    <property type="entry name" value="PI3Kc"/>
    <property type="match status" value="1"/>
</dbReference>
<evidence type="ECO:0000256" key="4">
    <source>
        <dbReference type="ARBA" id="ARBA00022527"/>
    </source>
</evidence>
<organism evidence="17 18">
    <name type="scientific">Tremella mesenterica</name>
    <name type="common">Jelly fungus</name>
    <dbReference type="NCBI Taxonomy" id="5217"/>
    <lineage>
        <taxon>Eukaryota</taxon>
        <taxon>Fungi</taxon>
        <taxon>Dikarya</taxon>
        <taxon>Basidiomycota</taxon>
        <taxon>Agaricomycotina</taxon>
        <taxon>Tremellomycetes</taxon>
        <taxon>Tremellales</taxon>
        <taxon>Tremellaceae</taxon>
        <taxon>Tremella</taxon>
    </lineage>
</organism>
<dbReference type="Pfam" id="PF00454">
    <property type="entry name" value="PI3_PI4_kinase"/>
    <property type="match status" value="1"/>
</dbReference>
<dbReference type="GO" id="GO:0000723">
    <property type="term" value="P:telomere maintenance"/>
    <property type="evidence" value="ECO:0007669"/>
    <property type="project" value="TreeGrafter"/>
</dbReference>
<keyword evidence="11" id="KW-0539">Nucleus</keyword>
<dbReference type="InterPro" id="IPR012993">
    <property type="entry name" value="UME"/>
</dbReference>
<comment type="caution">
    <text evidence="17">The sequence shown here is derived from an EMBL/GenBank/DDBJ whole genome shotgun (WGS) entry which is preliminary data.</text>
</comment>
<dbReference type="GO" id="GO:0006281">
    <property type="term" value="P:DNA repair"/>
    <property type="evidence" value="ECO:0007669"/>
    <property type="project" value="UniProtKB-KW"/>
</dbReference>
<dbReference type="GO" id="GO:0005524">
    <property type="term" value="F:ATP binding"/>
    <property type="evidence" value="ECO:0007669"/>
    <property type="project" value="UniProtKB-KW"/>
</dbReference>
<dbReference type="SUPFAM" id="SSF48452">
    <property type="entry name" value="TPR-like"/>
    <property type="match status" value="1"/>
</dbReference>
<evidence type="ECO:0000256" key="11">
    <source>
        <dbReference type="ARBA" id="ARBA00023242"/>
    </source>
</evidence>
<dbReference type="Gene3D" id="3.30.1010.10">
    <property type="entry name" value="Phosphatidylinositol 3-kinase Catalytic Subunit, Chain A, domain 4"/>
    <property type="match status" value="1"/>
</dbReference>
<evidence type="ECO:0000256" key="9">
    <source>
        <dbReference type="ARBA" id="ARBA00022840"/>
    </source>
</evidence>
<dbReference type="PROSITE" id="PS51189">
    <property type="entry name" value="FAT"/>
    <property type="match status" value="1"/>
</dbReference>
<dbReference type="EMBL" id="SDIL01000011">
    <property type="protein sequence ID" value="RXK41115.1"/>
    <property type="molecule type" value="Genomic_DNA"/>
</dbReference>
<evidence type="ECO:0000256" key="7">
    <source>
        <dbReference type="ARBA" id="ARBA00022763"/>
    </source>
</evidence>
<dbReference type="Pfam" id="PF02260">
    <property type="entry name" value="FATC"/>
    <property type="match status" value="1"/>
</dbReference>
<dbReference type="CDD" id="cd00892">
    <property type="entry name" value="PIKKc_ATR"/>
    <property type="match status" value="1"/>
</dbReference>
<dbReference type="PANTHER" id="PTHR11139">
    <property type="entry name" value="ATAXIA TELANGIECTASIA MUTATED ATM -RELATED"/>
    <property type="match status" value="1"/>
</dbReference>
<dbReference type="InterPro" id="IPR018936">
    <property type="entry name" value="PI3/4_kinase_CS"/>
</dbReference>
<dbReference type="EC" id="2.7.11.1" evidence="3"/>
<feature type="domain" description="FATC" evidence="16">
    <location>
        <begin position="2262"/>
        <end position="2294"/>
    </location>
</feature>
<dbReference type="Gene3D" id="1.10.1070.11">
    <property type="entry name" value="Phosphatidylinositol 3-/4-kinase, catalytic domain"/>
    <property type="match status" value="1"/>
</dbReference>
<comment type="subcellular location">
    <subcellularLocation>
        <location evidence="1">Nucleus</location>
    </subcellularLocation>
</comment>
<evidence type="ECO:0000313" key="18">
    <source>
        <dbReference type="Proteomes" id="UP000289152"/>
    </source>
</evidence>
<evidence type="ECO:0000256" key="5">
    <source>
        <dbReference type="ARBA" id="ARBA00022679"/>
    </source>
</evidence>
<keyword evidence="18" id="KW-1185">Reference proteome</keyword>
<dbReference type="Pfam" id="PF23593">
    <property type="entry name" value="HEAT_ATR"/>
    <property type="match status" value="1"/>
</dbReference>
<dbReference type="InterPro" id="IPR011009">
    <property type="entry name" value="Kinase-like_dom_sf"/>
</dbReference>
<dbReference type="InterPro" id="IPR036940">
    <property type="entry name" value="PI3/4_kinase_cat_sf"/>
</dbReference>
<dbReference type="InterPro" id="IPR050517">
    <property type="entry name" value="DDR_Repair_Kinase"/>
</dbReference>
<reference evidence="17 18" key="1">
    <citation type="submission" date="2016-06" db="EMBL/GenBank/DDBJ databases">
        <title>Evolution of pathogenesis and genome organization in the Tremellales.</title>
        <authorList>
            <person name="Cuomo C."/>
            <person name="Litvintseva A."/>
            <person name="Heitman J."/>
            <person name="Chen Y."/>
            <person name="Sun S."/>
            <person name="Springer D."/>
            <person name="Dromer F."/>
            <person name="Young S."/>
            <person name="Zeng Q."/>
            <person name="Chapman S."/>
            <person name="Gujja S."/>
            <person name="Saif S."/>
            <person name="Birren B."/>
        </authorList>
    </citation>
    <scope>NUCLEOTIDE SEQUENCE [LARGE SCALE GENOMIC DNA]</scope>
    <source>
        <strain evidence="17 18">ATCC 28783</strain>
    </source>
</reference>
<dbReference type="STRING" id="5217.A0A4Q1BST8"/>
<dbReference type="VEuPathDB" id="FungiDB:TREMEDRAFT_32442"/>
<dbReference type="InterPro" id="IPR011989">
    <property type="entry name" value="ARM-like"/>
</dbReference>
<dbReference type="PANTHER" id="PTHR11139:SF125">
    <property type="entry name" value="SERINE_THREONINE-PROTEIN KINASE MEC1"/>
    <property type="match status" value="1"/>
</dbReference>
<keyword evidence="6" id="KW-0547">Nucleotide-binding</keyword>
<dbReference type="SMART" id="SM01343">
    <property type="entry name" value="FATC"/>
    <property type="match status" value="1"/>
</dbReference>
<keyword evidence="8" id="KW-0418">Kinase</keyword>
<proteinExistence type="inferred from homology"/>
<dbReference type="PROSITE" id="PS50290">
    <property type="entry name" value="PI3_4_KINASE_3"/>
    <property type="match status" value="1"/>
</dbReference>
<dbReference type="InterPro" id="IPR056802">
    <property type="entry name" value="ATR-like_M-HEAT"/>
</dbReference>
<sequence length="2294" mass="258895">MSHVALSSAPDQADKELLQRLITEGLTPSNDPDAYDSTRYRNLLQVLFQACILGPASNPQPPSPVVLEQAIYTLKILQKQTTAQPELLHSSSSDQDTRPFYQWLLPRLISSSTRLRDREGCEQLLDEIQEAVRQLLHRLRYETPSEDATYSRGSLQAAMAVRNLVDYAEGILAGSKPRLFGYQEMKPDLSVVLFVLDIVIEPRIENLLPYTDDIALSVSRCIVSLSKTIPSSTLDRQVTFVNILLRYLRTNGDDLTFAQPCLAVLDLPNDEGNPQLSTAIVELLEVLSTSHSELRALLWWEILQKVESLQLDLKADVGKLKLLLSATPIPVPGRLLKLLLDQNLIDQWRIQTRALEPTTASELWALLAKIPGLVEHSASPPKKRQRKEGGTDDNLAMMLQSIAPGFALSGPYYMGGIVSLLKYLPNFDIDFSADLTVVASLRNNLGKLMCKMCGCHAHRPSYERFLPDSALDLLAVIIRRTMLDVKSLQAFVILTDHLPLSKCAAVMQKRHRPKFHEQALEGLRSSDRRVRLAASRVVCRLFDCQSSHVEPRIAKSNRSLLIQKTRMVLQLGSSIQETALLTLGHIGREAPDELLLSVLQPLLLALGSVESPLRSLAYSELLAIAKHRNKTPYTLLSSSLDQISLQLAQNLVSCPDFVSETMHFIGFSRQNFFETTLRFTVPSLVLTCSKKELETLSSIVQEGLGVILLDNIAEILAKLFLDPKRTDGSLTFLVDLLRNLTRHKAMDLSVSSLMSTCIVPLICAMVVELGNEDASVRSNAIRALSKAQRAQGSLRKEADLGTFLKPHMLGVISHLNETLHDIQGRKSVEYKRKVIRSMGELIRTVGDSMSSFSPQIVASLQSTLAVAELRKETLQTWETFINTLRFVDVGPFVGRTTSALLSGWKTFDSVEKLQAVAIINNIADNVEHLASYRDEIVSLDGIPELTHAARKLTDQRRNWPLQRRIENLIERINSKNVALATTSMSELRNVLLNRQDELRALSRGDTFETIIARLIRSLMLAMARDSDYEEMREAAYECLGILGALDPDRLPSLPEPPSMTLINNFTDAEEAKDFAVHLIRDLLVDAFHATNDTKHQIHLAFAIQQLMKFCQFTPAILLPRNTVPLSTRSKWEAIPKDQYEILTPLLESRYTLKDVPPREYEHPIYPSTPTYREWVQKWSADLLGKILAINPVSPAITNSREIFGVFRGVLRSQDVTVAHHILPHLVLTVLLFGSSDHRTEICFEINTVLQDQVNPTGTVDKRTLSAQVVFDLMDYLSKWLRTQRTSRSDSKSKTASANTFVKVVEQVLSSIETELMANAALQSKAYARSLRGFEQRIIQLRLEKRPNFDLQIYFERLHQIYAELDEPDGMEGVSAFVLSPSLELQIREHESTGRWTSAQSCWEVRLQQSPDDISLHEGLLKCLKSLGHYDTLRTHIRGVLSRHPDWSDRLAAYEAEAAWIIGDWSTVEQVGDRGPAIGRVLSTLREKGDFPNMLKQARAQVGGDLKVSQYGRGYDHVLQLHLLREVEIIHQAHTKISTTHPSANRLVILQKDVADLRKTLNERLSTTSPAFRHRELILSIRRTTFSLLKTPILKDELGLAWISTSKAARKAGYEQTAYSAALQAREMDAPFAFIQQAKLLRSNGDAFKALIDLKNSVTPLLQQTQETTDFTRDRNLAKAVLLEARWANETDRFERNDIIRRFVDAIQLAPTLESPYYHLGHYYDSMTGSPEVVAQYNYHTCHNYIQALLHGVKYIYQTMPRMLTIWLDLGESKDLKKSSETQHYLDKITALVDKARKELKVYQFFTAYPQIVSRIGHLNREVAVVLRKIMALVLAKYPQQAMWPTVGVMQSNRPERKSVCEWVLRRAQQTDPNIGPLLNDAERLSRQLLKLADDKSEDKKREVTISGRFAYVKEAFPCRMIMPLQDSLVCSLPAPGDDINSHRPFPVSQVGIQDIAERIDIMPSLQKPKKLTFVGTDGKLYPFLCKPHDDLRKDARLMDFNSMINKFLKSASESRRRQLYVRTYAVMPLNEECGLLEWVSHTNALKNIVEKGYARYGKKLYNHEIHKLLDDAQKSGPAAQTKVFKESILPMYTPTVFNEWFLATWPEPSAWLASRMAYARTLAVMSMIGYVLGLGDRHGENILFDELTGDTVHVDLNCLFDKGKTFEIPERVPFRLTHNMVDALGVTGVEGVFRKASEITLSILRSNSEALMSVLEAFAHDPLVEWARRANKSKSSKDIRTTAESNLKPIRAKLRGIMAENTVVSVPNQVDTLIKEATNTTSLALMYQGWAAWL</sequence>
<dbReference type="SMART" id="SM00802">
    <property type="entry name" value="UME"/>
    <property type="match status" value="1"/>
</dbReference>
<keyword evidence="9" id="KW-0067">ATP-binding</keyword>
<dbReference type="InterPro" id="IPR003151">
    <property type="entry name" value="PIK-rel_kinase_FAT"/>
</dbReference>
<dbReference type="Pfam" id="PF08064">
    <property type="entry name" value="UME"/>
    <property type="match status" value="1"/>
</dbReference>
<dbReference type="GO" id="GO:0004674">
    <property type="term" value="F:protein serine/threonine kinase activity"/>
    <property type="evidence" value="ECO:0007669"/>
    <property type="project" value="UniProtKB-KW"/>
</dbReference>
<dbReference type="InterPro" id="IPR000403">
    <property type="entry name" value="PI3/4_kinase_cat_dom"/>
</dbReference>
<evidence type="ECO:0000256" key="10">
    <source>
        <dbReference type="ARBA" id="ARBA00023204"/>
    </source>
</evidence>
<dbReference type="GO" id="GO:0000077">
    <property type="term" value="P:DNA damage checkpoint signaling"/>
    <property type="evidence" value="ECO:0007669"/>
    <property type="project" value="TreeGrafter"/>
</dbReference>
<evidence type="ECO:0000259" key="16">
    <source>
        <dbReference type="PROSITE" id="PS51190"/>
    </source>
</evidence>
<dbReference type="FunCoup" id="A0A4Q1BST8">
    <property type="interactions" value="508"/>
</dbReference>
<evidence type="ECO:0000256" key="3">
    <source>
        <dbReference type="ARBA" id="ARBA00012513"/>
    </source>
</evidence>
<protein>
    <recommendedName>
        <fullName evidence="3">non-specific serine/threonine protein kinase</fullName>
        <ecNumber evidence="3">2.7.11.1</ecNumber>
    </recommendedName>
</protein>
<dbReference type="Pfam" id="PF25030">
    <property type="entry name" value="M-HEAT_ATR"/>
    <property type="match status" value="1"/>
</dbReference>
<dbReference type="GO" id="GO:0005694">
    <property type="term" value="C:chromosome"/>
    <property type="evidence" value="ECO:0007669"/>
    <property type="project" value="TreeGrafter"/>
</dbReference>
<comment type="catalytic activity">
    <reaction evidence="13">
        <text>L-seryl-[protein] + ATP = O-phospho-L-seryl-[protein] + ADP + H(+)</text>
        <dbReference type="Rhea" id="RHEA:17989"/>
        <dbReference type="Rhea" id="RHEA-COMP:9863"/>
        <dbReference type="Rhea" id="RHEA-COMP:11604"/>
        <dbReference type="ChEBI" id="CHEBI:15378"/>
        <dbReference type="ChEBI" id="CHEBI:29999"/>
        <dbReference type="ChEBI" id="CHEBI:30616"/>
        <dbReference type="ChEBI" id="CHEBI:83421"/>
        <dbReference type="ChEBI" id="CHEBI:456216"/>
        <dbReference type="EC" id="2.7.11.1"/>
    </reaction>
</comment>
<keyword evidence="7" id="KW-0227">DNA damage</keyword>